<evidence type="ECO:0000256" key="5">
    <source>
        <dbReference type="ARBA" id="ARBA00023125"/>
    </source>
</evidence>
<dbReference type="InterPro" id="IPR036097">
    <property type="entry name" value="HisK_dim/P_sf"/>
</dbReference>
<keyword evidence="13" id="KW-1185">Reference proteome</keyword>
<dbReference type="InterPro" id="IPR013783">
    <property type="entry name" value="Ig-like_fold"/>
</dbReference>
<dbReference type="Pfam" id="PF07495">
    <property type="entry name" value="Y_Y_Y"/>
    <property type="match status" value="1"/>
</dbReference>
<dbReference type="InterPro" id="IPR009057">
    <property type="entry name" value="Homeodomain-like_sf"/>
</dbReference>
<feature type="domain" description="HTH araC/xylS-type" evidence="9">
    <location>
        <begin position="1284"/>
        <end position="1383"/>
    </location>
</feature>
<dbReference type="InterPro" id="IPR036890">
    <property type="entry name" value="HATPase_C_sf"/>
</dbReference>
<dbReference type="SMART" id="SM00388">
    <property type="entry name" value="HisKA"/>
    <property type="match status" value="1"/>
</dbReference>
<feature type="domain" description="Response regulatory" evidence="11">
    <location>
        <begin position="1137"/>
        <end position="1252"/>
    </location>
</feature>
<dbReference type="Gene3D" id="2.130.10.10">
    <property type="entry name" value="YVTN repeat-like/Quinoprotein amine dehydrogenase"/>
    <property type="match status" value="3"/>
</dbReference>
<dbReference type="SUPFAM" id="SSF52172">
    <property type="entry name" value="CheY-like"/>
    <property type="match status" value="1"/>
</dbReference>
<dbReference type="CDD" id="cd00082">
    <property type="entry name" value="HisKA"/>
    <property type="match status" value="1"/>
</dbReference>
<evidence type="ECO:0000256" key="7">
    <source>
        <dbReference type="PROSITE-ProRule" id="PRU00169"/>
    </source>
</evidence>
<dbReference type="Pfam" id="PF02518">
    <property type="entry name" value="HATPase_c"/>
    <property type="match status" value="1"/>
</dbReference>
<dbReference type="Pfam" id="PF12833">
    <property type="entry name" value="HTH_18"/>
    <property type="match status" value="1"/>
</dbReference>
<dbReference type="SUPFAM" id="SSF55874">
    <property type="entry name" value="ATPase domain of HSP90 chaperone/DNA topoisomerase II/histidine kinase"/>
    <property type="match status" value="1"/>
</dbReference>
<dbReference type="InterPro" id="IPR011006">
    <property type="entry name" value="CheY-like_superfamily"/>
</dbReference>
<dbReference type="PRINTS" id="PR00344">
    <property type="entry name" value="BCTRLSENSOR"/>
</dbReference>
<evidence type="ECO:0000256" key="6">
    <source>
        <dbReference type="ARBA" id="ARBA00023163"/>
    </source>
</evidence>
<dbReference type="PANTHER" id="PTHR43547">
    <property type="entry name" value="TWO-COMPONENT HISTIDINE KINASE"/>
    <property type="match status" value="1"/>
</dbReference>
<evidence type="ECO:0000256" key="3">
    <source>
        <dbReference type="ARBA" id="ARBA00022553"/>
    </source>
</evidence>
<dbReference type="PROSITE" id="PS50110">
    <property type="entry name" value="RESPONSE_REGULATORY"/>
    <property type="match status" value="1"/>
</dbReference>
<evidence type="ECO:0000259" key="9">
    <source>
        <dbReference type="PROSITE" id="PS01124"/>
    </source>
</evidence>
<dbReference type="CDD" id="cd00075">
    <property type="entry name" value="HATPase"/>
    <property type="match status" value="1"/>
</dbReference>
<dbReference type="SUPFAM" id="SSF63829">
    <property type="entry name" value="Calcium-dependent phosphotriesterase"/>
    <property type="match status" value="2"/>
</dbReference>
<feature type="modified residue" description="4-aspartylphosphate" evidence="7">
    <location>
        <position position="1185"/>
    </location>
</feature>
<dbReference type="InterPro" id="IPR004358">
    <property type="entry name" value="Sig_transdc_His_kin-like_C"/>
</dbReference>
<keyword evidence="8" id="KW-0175">Coiled coil</keyword>
<evidence type="ECO:0000313" key="13">
    <source>
        <dbReference type="Proteomes" id="UP001065174"/>
    </source>
</evidence>
<dbReference type="InterPro" id="IPR005467">
    <property type="entry name" value="His_kinase_dom"/>
</dbReference>
<dbReference type="Gene3D" id="1.10.10.60">
    <property type="entry name" value="Homeodomain-like"/>
    <property type="match status" value="2"/>
</dbReference>
<dbReference type="Proteomes" id="UP001065174">
    <property type="component" value="Chromosome"/>
</dbReference>
<proteinExistence type="predicted"/>
<dbReference type="InterPro" id="IPR003661">
    <property type="entry name" value="HisK_dim/P_dom"/>
</dbReference>
<dbReference type="InterPro" id="IPR003594">
    <property type="entry name" value="HATPase_dom"/>
</dbReference>
<keyword evidence="5" id="KW-0238">DNA-binding</keyword>
<evidence type="ECO:0000256" key="2">
    <source>
        <dbReference type="ARBA" id="ARBA00012438"/>
    </source>
</evidence>
<evidence type="ECO:0000256" key="8">
    <source>
        <dbReference type="SAM" id="Coils"/>
    </source>
</evidence>
<evidence type="ECO:0000256" key="4">
    <source>
        <dbReference type="ARBA" id="ARBA00023015"/>
    </source>
</evidence>
<dbReference type="SMART" id="SM00387">
    <property type="entry name" value="HATPase_c"/>
    <property type="match status" value="1"/>
</dbReference>
<organism evidence="12 13">
    <name type="scientific">Reichenbachiella agarivorans</name>
    <dbReference type="NCBI Taxonomy" id="2979464"/>
    <lineage>
        <taxon>Bacteria</taxon>
        <taxon>Pseudomonadati</taxon>
        <taxon>Bacteroidota</taxon>
        <taxon>Cytophagia</taxon>
        <taxon>Cytophagales</taxon>
        <taxon>Reichenbachiellaceae</taxon>
        <taxon>Reichenbachiella</taxon>
    </lineage>
</organism>
<dbReference type="Gene3D" id="1.10.287.130">
    <property type="match status" value="1"/>
</dbReference>
<keyword evidence="4" id="KW-0805">Transcription regulation</keyword>
<dbReference type="InterPro" id="IPR018060">
    <property type="entry name" value="HTH_AraC"/>
</dbReference>
<dbReference type="InterPro" id="IPR015943">
    <property type="entry name" value="WD40/YVTN_repeat-like_dom_sf"/>
</dbReference>
<evidence type="ECO:0000313" key="12">
    <source>
        <dbReference type="EMBL" id="UXP30893.1"/>
    </source>
</evidence>
<dbReference type="RefSeq" id="WP_262308339.1">
    <property type="nucleotide sequence ID" value="NZ_CP106679.1"/>
</dbReference>
<comment type="catalytic activity">
    <reaction evidence="1">
        <text>ATP + protein L-histidine = ADP + protein N-phospho-L-histidine.</text>
        <dbReference type="EC" id="2.7.13.3"/>
    </reaction>
</comment>
<dbReference type="CDD" id="cd17574">
    <property type="entry name" value="REC_OmpR"/>
    <property type="match status" value="1"/>
</dbReference>
<gene>
    <name evidence="12" type="ORF">N6H18_11075</name>
</gene>
<dbReference type="Gene3D" id="3.30.565.10">
    <property type="entry name" value="Histidine kinase-like ATPase, C-terminal domain"/>
    <property type="match status" value="1"/>
</dbReference>
<keyword evidence="6" id="KW-0804">Transcription</keyword>
<dbReference type="SMART" id="SM00448">
    <property type="entry name" value="REC"/>
    <property type="match status" value="1"/>
</dbReference>
<evidence type="ECO:0000259" key="11">
    <source>
        <dbReference type="PROSITE" id="PS50110"/>
    </source>
</evidence>
<dbReference type="PROSITE" id="PS01124">
    <property type="entry name" value="HTH_ARAC_FAMILY_2"/>
    <property type="match status" value="1"/>
</dbReference>
<dbReference type="EC" id="2.7.13.3" evidence="2"/>
<dbReference type="SUPFAM" id="SSF46689">
    <property type="entry name" value="Homeodomain-like"/>
    <property type="match status" value="1"/>
</dbReference>
<protein>
    <recommendedName>
        <fullName evidence="2">histidine kinase</fullName>
        <ecNumber evidence="2">2.7.13.3</ecNumber>
    </recommendedName>
</protein>
<dbReference type="SUPFAM" id="SSF47384">
    <property type="entry name" value="Homodimeric domain of signal transducing histidine kinase"/>
    <property type="match status" value="1"/>
</dbReference>
<dbReference type="SMART" id="SM00342">
    <property type="entry name" value="HTH_ARAC"/>
    <property type="match status" value="1"/>
</dbReference>
<name>A0ABY6CN42_9BACT</name>
<dbReference type="PROSITE" id="PS00041">
    <property type="entry name" value="HTH_ARAC_FAMILY_1"/>
    <property type="match status" value="1"/>
</dbReference>
<dbReference type="Gene3D" id="2.60.40.10">
    <property type="entry name" value="Immunoglobulins"/>
    <property type="match status" value="1"/>
</dbReference>
<dbReference type="Pfam" id="PF00072">
    <property type="entry name" value="Response_reg"/>
    <property type="match status" value="1"/>
</dbReference>
<feature type="coiled-coil region" evidence="8">
    <location>
        <begin position="827"/>
        <end position="857"/>
    </location>
</feature>
<dbReference type="Pfam" id="PF00512">
    <property type="entry name" value="HisKA"/>
    <property type="match status" value="1"/>
</dbReference>
<reference evidence="12" key="1">
    <citation type="submission" date="2022-09" db="EMBL/GenBank/DDBJ databases">
        <title>Comparative genomics and taxonomic characterization of three novel marine species of genus Reichenbachiella exhibiting antioxidant and polysaccharide degradation activities.</title>
        <authorList>
            <person name="Muhammad N."/>
            <person name="Lee Y.-J."/>
            <person name="Ko J."/>
            <person name="Kim S.-G."/>
        </authorList>
    </citation>
    <scope>NUCLEOTIDE SEQUENCE</scope>
    <source>
        <strain evidence="12">BKB1-1</strain>
    </source>
</reference>
<dbReference type="Gene3D" id="3.40.50.2300">
    <property type="match status" value="1"/>
</dbReference>
<evidence type="ECO:0000256" key="1">
    <source>
        <dbReference type="ARBA" id="ARBA00000085"/>
    </source>
</evidence>
<dbReference type="InterPro" id="IPR011123">
    <property type="entry name" value="Y_Y_Y"/>
</dbReference>
<sequence length="1391" mass="158929">MMRKSILVLFLLVHTMIVWGINGYQPKVADPMLEEWRFAFFPELDDRGVRCIASQSDKSNFWFGLESGVALYDGYDWKYYGEEEGLGGKAVQKMFVSENQKIYAASVNGIYLYEDDNWHNIAPINPKSNIRIDAIRELKSGNIVCATSLGVIFITPKDNFLLSQESNAKKMLAEDSEFQIVDIPDRLLKNNRFDNISDVFEVTPGELWIPITYVLEDEIGDIMMFTEEEIITNSVKNYGLFSNYYEMDMGYEHNIMRTSNGDIWIINKSNKIPAVRFSDNRWNKVEYGKIFGDDEYSESIAETKDGKIWISGIGNLYAMDTSGQWMKYNSENFKIPHGHIELHTEDNSKLWIYEEQSSVSRIDLSDDKWLTYLELNYQCRQTNGSSWFIDFEGHAIQQSNGQWYQFGQEDGMIDNPVSLYADSRDYVWVIGSENGVAAAGFLQNGKWNKIILDSLSWGVDYRAIFESNDGSIWLGGSSDVYLDRGQSGGLAQIVNPHSDFRKVIYHKGRLNGLNQLNAYGITQSKNGNIWIGGTGLCYFDKVSWSYTENRNLNDFVNDVHTDRNGTLYVGSRLHGLYILQDDGQWVNYSIKNGLTSNNIISLTTSQEPGEIWLATDKDISYFNGQVWTNYIFPEHLTLSYEGGTIKTNELNEIWVSRSPREWKRRVYTGRNPSEAIRSKFNTVRFIKDTIPPQTSIEVYSETVDNSGNTSILWTGRHFFNKVSAENLSFSYKINDEPWSQFNSATSNTFLGLANGDYTFQVRAMDSEGNIDPTPAVIHFIVTPPVWKQAWFILLIGSLLLVIGYSVFIIMKKQEILEQLNLSLQSSNGELESRNLEIEKQKDSLEEAVKKIDELSQAKVKFFTNITHEFRTPLSLILGPIDKLIKDHSSKDSDHNYFRLIKQNALRLQKLINQLLEVRRIEAGNLDLVLSKNDIVSFTKGIKDLFINQALDRDIKLQFVSDYQKLTIFFDQDKVEKILFNLISNAFKHTPKHGSIKISLLQAEKYLMKDSSLDFIRLVVEDNGTGLDKAILDKLFERFAVGHNDVQHEENSGIGLSYIKDLIEAHQGNIKVESELGEGTKFTVYIPENLNAPESDMNPQSESHFTSQMTHPSEEYKLEHELSIINDNTQIKDKEKATLLVVEDNRDMLAFIKSLLIKDYNVLSANNGAQGLEVLNREYIDLVISDIMMPKVDGITLCDKIKSDTAISHIPVILLTALAMDSKRIQGYESGADSYIVKPFEPDLLLARVQNLLESRDKLKEKYADNLRFKPKDIKVTSVDEEFLVKLSSLLEENVSDAQFDVTSMCEMVNMSHMHFIRKVKQLTGKKPVDLLKSFRLTRAKQLLSQNKINVSQVGYMVGYDLPNSFTRAFKNEFGISPTQFVQNPDLETPKT</sequence>
<feature type="domain" description="Histidine kinase" evidence="10">
    <location>
        <begin position="864"/>
        <end position="1089"/>
    </location>
</feature>
<evidence type="ECO:0000259" key="10">
    <source>
        <dbReference type="PROSITE" id="PS50109"/>
    </source>
</evidence>
<dbReference type="PROSITE" id="PS50109">
    <property type="entry name" value="HIS_KIN"/>
    <property type="match status" value="1"/>
</dbReference>
<accession>A0ABY6CN42</accession>
<dbReference type="EMBL" id="CP106679">
    <property type="protein sequence ID" value="UXP30893.1"/>
    <property type="molecule type" value="Genomic_DNA"/>
</dbReference>
<dbReference type="InterPro" id="IPR018062">
    <property type="entry name" value="HTH_AraC-typ_CS"/>
</dbReference>
<dbReference type="InterPro" id="IPR001789">
    <property type="entry name" value="Sig_transdc_resp-reg_receiver"/>
</dbReference>
<keyword evidence="3 7" id="KW-0597">Phosphoprotein</keyword>
<dbReference type="PANTHER" id="PTHR43547:SF2">
    <property type="entry name" value="HYBRID SIGNAL TRANSDUCTION HISTIDINE KINASE C"/>
    <property type="match status" value="1"/>
</dbReference>